<dbReference type="AlphaFoldDB" id="A0AAV2IC64"/>
<feature type="transmembrane region" description="Helical" evidence="8">
    <location>
        <begin position="208"/>
        <end position="227"/>
    </location>
</feature>
<evidence type="ECO:0000256" key="7">
    <source>
        <dbReference type="ARBA" id="ARBA00023224"/>
    </source>
</evidence>
<proteinExistence type="predicted"/>
<evidence type="ECO:0000259" key="9">
    <source>
        <dbReference type="PROSITE" id="PS50262"/>
    </source>
</evidence>
<comment type="subcellular location">
    <subcellularLocation>
        <location evidence="1">Membrane</location>
        <topology evidence="1">Multi-pass membrane protein</topology>
    </subcellularLocation>
</comment>
<accession>A0AAV2IC64</accession>
<keyword evidence="4" id="KW-0297">G-protein coupled receptor</keyword>
<evidence type="ECO:0000256" key="2">
    <source>
        <dbReference type="ARBA" id="ARBA00022692"/>
    </source>
</evidence>
<reference evidence="10 11" key="1">
    <citation type="submission" date="2024-04" db="EMBL/GenBank/DDBJ databases">
        <authorList>
            <consortium name="Genoscope - CEA"/>
            <person name="William W."/>
        </authorList>
    </citation>
    <scope>NUCLEOTIDE SEQUENCE [LARGE SCALE GENOMIC DNA]</scope>
</reference>
<evidence type="ECO:0000313" key="10">
    <source>
        <dbReference type="EMBL" id="CAL1543742.1"/>
    </source>
</evidence>
<dbReference type="PANTHER" id="PTHR24243">
    <property type="entry name" value="G-PROTEIN COUPLED RECEPTOR"/>
    <property type="match status" value="1"/>
</dbReference>
<dbReference type="InterPro" id="IPR017452">
    <property type="entry name" value="GPCR_Rhodpsn_7TM"/>
</dbReference>
<dbReference type="GO" id="GO:0016020">
    <property type="term" value="C:membrane"/>
    <property type="evidence" value="ECO:0007669"/>
    <property type="project" value="UniProtKB-SubCell"/>
</dbReference>
<evidence type="ECO:0000313" key="11">
    <source>
        <dbReference type="Proteomes" id="UP001497497"/>
    </source>
</evidence>
<gene>
    <name evidence="10" type="ORF">GSLYS_00017255001</name>
</gene>
<evidence type="ECO:0000256" key="3">
    <source>
        <dbReference type="ARBA" id="ARBA00022989"/>
    </source>
</evidence>
<keyword evidence="2 8" id="KW-0812">Transmembrane</keyword>
<dbReference type="GO" id="GO:0004930">
    <property type="term" value="F:G protein-coupled receptor activity"/>
    <property type="evidence" value="ECO:0007669"/>
    <property type="project" value="UniProtKB-KW"/>
</dbReference>
<evidence type="ECO:0000256" key="4">
    <source>
        <dbReference type="ARBA" id="ARBA00023040"/>
    </source>
</evidence>
<dbReference type="Gene3D" id="1.20.1070.10">
    <property type="entry name" value="Rhodopsin 7-helix transmembrane proteins"/>
    <property type="match status" value="1"/>
</dbReference>
<evidence type="ECO:0000256" key="8">
    <source>
        <dbReference type="SAM" id="Phobius"/>
    </source>
</evidence>
<keyword evidence="11" id="KW-1185">Reference proteome</keyword>
<comment type="caution">
    <text evidence="10">The sequence shown here is derived from an EMBL/GenBank/DDBJ whole genome shotgun (WGS) entry which is preliminary data.</text>
</comment>
<keyword evidence="7" id="KW-0807">Transducer</keyword>
<evidence type="ECO:0000256" key="5">
    <source>
        <dbReference type="ARBA" id="ARBA00023136"/>
    </source>
</evidence>
<feature type="transmembrane region" description="Helical" evidence="8">
    <location>
        <begin position="87"/>
        <end position="107"/>
    </location>
</feature>
<organism evidence="10 11">
    <name type="scientific">Lymnaea stagnalis</name>
    <name type="common">Great pond snail</name>
    <name type="synonym">Helix stagnalis</name>
    <dbReference type="NCBI Taxonomy" id="6523"/>
    <lineage>
        <taxon>Eukaryota</taxon>
        <taxon>Metazoa</taxon>
        <taxon>Spiralia</taxon>
        <taxon>Lophotrochozoa</taxon>
        <taxon>Mollusca</taxon>
        <taxon>Gastropoda</taxon>
        <taxon>Heterobranchia</taxon>
        <taxon>Euthyneura</taxon>
        <taxon>Panpulmonata</taxon>
        <taxon>Hygrophila</taxon>
        <taxon>Lymnaeoidea</taxon>
        <taxon>Lymnaeidae</taxon>
        <taxon>Lymnaea</taxon>
    </lineage>
</organism>
<feature type="transmembrane region" description="Helical" evidence="8">
    <location>
        <begin position="247"/>
        <end position="270"/>
    </location>
</feature>
<dbReference type="InterPro" id="IPR000276">
    <property type="entry name" value="GPCR_Rhodpsn"/>
</dbReference>
<evidence type="ECO:0000256" key="1">
    <source>
        <dbReference type="ARBA" id="ARBA00004141"/>
    </source>
</evidence>
<sequence length="285" mass="31413">MCFSISLSCCGHNRYRKICQPFEWQITIAQSKIIAAAIAIISLLCAIPYGILHGRQKKVTKLPGIHGYTCEFDDAYNATIWPMVNSILFISIFVFGSIPMLVFYALIGRLARRHGKASINTIITVNSHQDDVISDVTTKSTDDCIVSSPMVEKAGQTSTIVRWNETSSTLHTSLAEAKSGQQCQATITNATTAPGKTLRPEGLSRTTLMLLAVSLVFVISFLRFLTLECFKATAPRAFSSLSGPSLVLFHLFHRSFLINSAANPIIYSVCNIKFRKECLKLFSCS</sequence>
<evidence type="ECO:0000256" key="6">
    <source>
        <dbReference type="ARBA" id="ARBA00023170"/>
    </source>
</evidence>
<dbReference type="SUPFAM" id="SSF81321">
    <property type="entry name" value="Family A G protein-coupled receptor-like"/>
    <property type="match status" value="1"/>
</dbReference>
<protein>
    <recommendedName>
        <fullName evidence="9">G-protein coupled receptors family 1 profile domain-containing protein</fullName>
    </recommendedName>
</protein>
<dbReference type="EMBL" id="CAXITT010000573">
    <property type="protein sequence ID" value="CAL1543742.1"/>
    <property type="molecule type" value="Genomic_DNA"/>
</dbReference>
<keyword evidence="3 8" id="KW-1133">Transmembrane helix</keyword>
<name>A0AAV2IC64_LYMST</name>
<feature type="transmembrane region" description="Helical" evidence="8">
    <location>
        <begin position="33"/>
        <end position="52"/>
    </location>
</feature>
<dbReference type="Pfam" id="PF00001">
    <property type="entry name" value="7tm_1"/>
    <property type="match status" value="1"/>
</dbReference>
<dbReference type="PROSITE" id="PS50262">
    <property type="entry name" value="G_PROTEIN_RECEP_F1_2"/>
    <property type="match status" value="1"/>
</dbReference>
<keyword evidence="6" id="KW-0675">Receptor</keyword>
<keyword evidence="5 8" id="KW-0472">Membrane</keyword>
<dbReference type="Proteomes" id="UP001497497">
    <property type="component" value="Unassembled WGS sequence"/>
</dbReference>
<dbReference type="PANTHER" id="PTHR24243:SF208">
    <property type="entry name" value="PYROKININ-1 RECEPTOR"/>
    <property type="match status" value="1"/>
</dbReference>
<feature type="domain" description="G-protein coupled receptors family 1 profile" evidence="9">
    <location>
        <begin position="1"/>
        <end position="267"/>
    </location>
</feature>